<dbReference type="PROSITE" id="PS51257">
    <property type="entry name" value="PROKAR_LIPOPROTEIN"/>
    <property type="match status" value="1"/>
</dbReference>
<dbReference type="Proteomes" id="UP000248057">
    <property type="component" value="Unassembled WGS sequence"/>
</dbReference>
<protein>
    <submittedName>
        <fullName evidence="2">Uncharacterized protein</fullName>
    </submittedName>
</protein>
<feature type="chain" id="PRO_5039274490" evidence="1">
    <location>
        <begin position="32"/>
        <end position="234"/>
    </location>
</feature>
<organism evidence="2 3">
    <name type="scientific">Hungatella effluvii</name>
    <dbReference type="NCBI Taxonomy" id="1096246"/>
    <lineage>
        <taxon>Bacteria</taxon>
        <taxon>Bacillati</taxon>
        <taxon>Bacillota</taxon>
        <taxon>Clostridia</taxon>
        <taxon>Lachnospirales</taxon>
        <taxon>Lachnospiraceae</taxon>
        <taxon>Hungatella</taxon>
    </lineage>
</organism>
<dbReference type="EMBL" id="QJKD01000004">
    <property type="protein sequence ID" value="PXX54250.1"/>
    <property type="molecule type" value="Genomic_DNA"/>
</dbReference>
<proteinExistence type="predicted"/>
<feature type="signal peptide" evidence="1">
    <location>
        <begin position="1"/>
        <end position="31"/>
    </location>
</feature>
<dbReference type="GeneID" id="86061102"/>
<sequence length="234" mass="26730">MKRKRLFTKRQQKWLSVPTFFLILLTSGCQSDGHTENVPAAADIQEETSQQYHSDLSSEDCFLCGESKGTALPLYRGQENIGIIDLNTFDLAPVTINRYDDFGKLIEKPENGSSTHITRTGENGFFLVVSADTNRGYARGHLSFDKEAMLDIDQAASYLCADCLNRMMDNCWSDTPLNMGVIDFSTREIRLFEEKIQAFTMNDYYISCENRIADEEGTRNIDLLIFYCPERYQD</sequence>
<gene>
    <name evidence="2" type="ORF">DFR60_10475</name>
</gene>
<dbReference type="AlphaFoldDB" id="A0A2V3YBE7"/>
<dbReference type="RefSeq" id="WP_110322596.1">
    <property type="nucleotide sequence ID" value="NZ_QJKD01000004.1"/>
</dbReference>
<evidence type="ECO:0000313" key="2">
    <source>
        <dbReference type="EMBL" id="PXX54250.1"/>
    </source>
</evidence>
<evidence type="ECO:0000256" key="1">
    <source>
        <dbReference type="SAM" id="SignalP"/>
    </source>
</evidence>
<keyword evidence="1" id="KW-0732">Signal</keyword>
<name>A0A2V3YBE7_9FIRM</name>
<evidence type="ECO:0000313" key="3">
    <source>
        <dbReference type="Proteomes" id="UP000248057"/>
    </source>
</evidence>
<reference evidence="2 3" key="1">
    <citation type="submission" date="2018-05" db="EMBL/GenBank/DDBJ databases">
        <title>Genomic Encyclopedia of Type Strains, Phase IV (KMG-IV): sequencing the most valuable type-strain genomes for metagenomic binning, comparative biology and taxonomic classification.</title>
        <authorList>
            <person name="Goeker M."/>
        </authorList>
    </citation>
    <scope>NUCLEOTIDE SEQUENCE [LARGE SCALE GENOMIC DNA]</scope>
    <source>
        <strain evidence="2 3">DSM 24995</strain>
    </source>
</reference>
<keyword evidence="3" id="KW-1185">Reference proteome</keyword>
<comment type="caution">
    <text evidence="2">The sequence shown here is derived from an EMBL/GenBank/DDBJ whole genome shotgun (WGS) entry which is preliminary data.</text>
</comment>
<accession>A0A2V3YBE7</accession>